<evidence type="ECO:0000313" key="8">
    <source>
        <dbReference type="EMBL" id="PVH38462.1"/>
    </source>
</evidence>
<evidence type="ECO:0000256" key="1">
    <source>
        <dbReference type="ARBA" id="ARBA00004123"/>
    </source>
</evidence>
<dbReference type="Gene3D" id="2.20.25.80">
    <property type="entry name" value="WRKY domain"/>
    <property type="match status" value="1"/>
</dbReference>
<keyword evidence="3" id="KW-0238">DNA-binding</keyword>
<evidence type="ECO:0000256" key="6">
    <source>
        <dbReference type="SAM" id="MobiDB-lite"/>
    </source>
</evidence>
<protein>
    <recommendedName>
        <fullName evidence="7">WRKY domain-containing protein</fullName>
    </recommendedName>
</protein>
<gene>
    <name evidence="8" type="ORF">PAHAL_5G265300</name>
</gene>
<name>A0A2T8ILB6_9POAL</name>
<organism evidence="8">
    <name type="scientific">Panicum hallii</name>
    <dbReference type="NCBI Taxonomy" id="206008"/>
    <lineage>
        <taxon>Eukaryota</taxon>
        <taxon>Viridiplantae</taxon>
        <taxon>Streptophyta</taxon>
        <taxon>Embryophyta</taxon>
        <taxon>Tracheophyta</taxon>
        <taxon>Spermatophyta</taxon>
        <taxon>Magnoliopsida</taxon>
        <taxon>Liliopsida</taxon>
        <taxon>Poales</taxon>
        <taxon>Poaceae</taxon>
        <taxon>PACMAD clade</taxon>
        <taxon>Panicoideae</taxon>
        <taxon>Panicodae</taxon>
        <taxon>Paniceae</taxon>
        <taxon>Panicinae</taxon>
        <taxon>Panicum</taxon>
        <taxon>Panicum sect. Panicum</taxon>
    </lineage>
</organism>
<dbReference type="GO" id="GO:0003700">
    <property type="term" value="F:DNA-binding transcription factor activity"/>
    <property type="evidence" value="ECO:0007669"/>
    <property type="project" value="InterPro"/>
</dbReference>
<dbReference type="GO" id="GO:0043565">
    <property type="term" value="F:sequence-specific DNA binding"/>
    <property type="evidence" value="ECO:0007669"/>
    <property type="project" value="InterPro"/>
</dbReference>
<dbReference type="PROSITE" id="PS50811">
    <property type="entry name" value="WRKY"/>
    <property type="match status" value="1"/>
</dbReference>
<dbReference type="SUPFAM" id="SSF118290">
    <property type="entry name" value="WRKY DNA-binding domain"/>
    <property type="match status" value="1"/>
</dbReference>
<dbReference type="Gramene" id="PVH38462">
    <property type="protein sequence ID" value="PVH38462"/>
    <property type="gene ID" value="PAHAL_5G265300"/>
</dbReference>
<dbReference type="PANTHER" id="PTHR31429:SF116">
    <property type="entry name" value="WRKY DNA-BINDING DOMAIN SUPERFAMILY PROTEIN-RELATED"/>
    <property type="match status" value="1"/>
</dbReference>
<dbReference type="AlphaFoldDB" id="A0A2T8ILB6"/>
<dbReference type="EMBL" id="CM008050">
    <property type="protein sequence ID" value="PVH38462.1"/>
    <property type="molecule type" value="Genomic_DNA"/>
</dbReference>
<dbReference type="GO" id="GO:0005634">
    <property type="term" value="C:nucleus"/>
    <property type="evidence" value="ECO:0007669"/>
    <property type="project" value="UniProtKB-SubCell"/>
</dbReference>
<evidence type="ECO:0000259" key="7">
    <source>
        <dbReference type="PROSITE" id="PS50811"/>
    </source>
</evidence>
<dbReference type="Pfam" id="PF03106">
    <property type="entry name" value="WRKY"/>
    <property type="match status" value="1"/>
</dbReference>
<dbReference type="InterPro" id="IPR036576">
    <property type="entry name" value="WRKY_dom_sf"/>
</dbReference>
<evidence type="ECO:0000256" key="4">
    <source>
        <dbReference type="ARBA" id="ARBA00023163"/>
    </source>
</evidence>
<reference evidence="8" key="1">
    <citation type="submission" date="2018-04" db="EMBL/GenBank/DDBJ databases">
        <title>WGS assembly of Panicum hallii.</title>
        <authorList>
            <person name="Lovell J."/>
            <person name="Jenkins J."/>
            <person name="Lowry D."/>
            <person name="Mamidi S."/>
            <person name="Sreedasyam A."/>
            <person name="Weng X."/>
            <person name="Barry K."/>
            <person name="Bonette J."/>
            <person name="Campitelli B."/>
            <person name="Daum C."/>
            <person name="Gordon S."/>
            <person name="Gould B."/>
            <person name="Lipzen A."/>
            <person name="Macqueen A."/>
            <person name="Palacio-Mejia J."/>
            <person name="Plott C."/>
            <person name="Shakirov E."/>
            <person name="Shu S."/>
            <person name="Yoshinaga Y."/>
            <person name="Zane M."/>
            <person name="Rokhsar D."/>
            <person name="Grimwood J."/>
            <person name="Schmutz J."/>
            <person name="Juenger T."/>
        </authorList>
    </citation>
    <scope>NUCLEOTIDE SEQUENCE [LARGE SCALE GENOMIC DNA]</scope>
    <source>
        <strain evidence="8">FIL2</strain>
    </source>
</reference>
<evidence type="ECO:0000256" key="2">
    <source>
        <dbReference type="ARBA" id="ARBA00023015"/>
    </source>
</evidence>
<feature type="domain" description="WRKY" evidence="7">
    <location>
        <begin position="151"/>
        <end position="217"/>
    </location>
</feature>
<comment type="subcellular location">
    <subcellularLocation>
        <location evidence="1">Nucleus</location>
    </subcellularLocation>
</comment>
<keyword evidence="5" id="KW-0539">Nucleus</keyword>
<feature type="region of interest" description="Disordered" evidence="6">
    <location>
        <begin position="105"/>
        <end position="144"/>
    </location>
</feature>
<keyword evidence="4" id="KW-0804">Transcription</keyword>
<proteinExistence type="predicted"/>
<evidence type="ECO:0000256" key="3">
    <source>
        <dbReference type="ARBA" id="ARBA00023125"/>
    </source>
</evidence>
<sequence>MLVRVISLFIQFPPKKIFTIISQFTENTSYICVQMNLVDEPAGPFLTLSLGPTNAIGASCRATGGDIAAKLRAHAGDDEVTPTAGLALGLRCDSGEPPVRAVVSAGTKRQRAASDDHQHGTSGANKRKALMLPAPPQQERPADRVSFRARSSAATVNDGCQWRKYGQKVAKGNPCPRAYYRCTGAPDCPVRKKVQRCAADMSVLVTTYDGAHNHPLTPYAAAMASAILASAAAASSSSSSSSAPADATGTATAARARDAPLLVGPVAVLPPRRYPSSGAVAFSGGAPAAASSQNVVPVASIMQKAVADPKFRAAVMAAVASYVGEQCGGSAINDLLTSAPPC</sequence>
<keyword evidence="2" id="KW-0805">Transcription regulation</keyword>
<dbReference type="Proteomes" id="UP000243499">
    <property type="component" value="Chromosome 5"/>
</dbReference>
<dbReference type="PANTHER" id="PTHR31429">
    <property type="entry name" value="WRKY TRANSCRIPTION FACTOR 36-RELATED"/>
    <property type="match status" value="1"/>
</dbReference>
<dbReference type="InterPro" id="IPR003657">
    <property type="entry name" value="WRKY_dom"/>
</dbReference>
<dbReference type="SMART" id="SM00774">
    <property type="entry name" value="WRKY"/>
    <property type="match status" value="1"/>
</dbReference>
<accession>A0A2T8ILB6</accession>
<evidence type="ECO:0000256" key="5">
    <source>
        <dbReference type="ARBA" id="ARBA00023242"/>
    </source>
</evidence>
<dbReference type="InterPro" id="IPR044810">
    <property type="entry name" value="WRKY_plant"/>
</dbReference>